<protein>
    <submittedName>
        <fullName evidence="9">E3 ubiquitin-protein ligase TRAIP isoform X1</fullName>
    </submittedName>
</protein>
<feature type="compositionally biased region" description="Low complexity" evidence="6">
    <location>
        <begin position="478"/>
        <end position="492"/>
    </location>
</feature>
<dbReference type="RefSeq" id="XP_039234141.1">
    <property type="nucleotide sequence ID" value="XM_039378207.1"/>
</dbReference>
<dbReference type="PANTHER" id="PTHR46569:SF1">
    <property type="entry name" value="E3 UBIQUITIN-PROTEIN LIGASE RFWD3-RELATED"/>
    <property type="match status" value="1"/>
</dbReference>
<dbReference type="PANTHER" id="PTHR46569">
    <property type="entry name" value="E3 UBIQUITIN-PROTEIN LIGASE TRAIP"/>
    <property type="match status" value="1"/>
</dbReference>
<organism evidence="8 9">
    <name type="scientific">Pipra filicauda</name>
    <name type="common">Wire-tailed manakin</name>
    <dbReference type="NCBI Taxonomy" id="649802"/>
    <lineage>
        <taxon>Eukaryota</taxon>
        <taxon>Metazoa</taxon>
        <taxon>Chordata</taxon>
        <taxon>Craniata</taxon>
        <taxon>Vertebrata</taxon>
        <taxon>Euteleostomi</taxon>
        <taxon>Archelosauria</taxon>
        <taxon>Archosauria</taxon>
        <taxon>Dinosauria</taxon>
        <taxon>Saurischia</taxon>
        <taxon>Theropoda</taxon>
        <taxon>Coelurosauria</taxon>
        <taxon>Aves</taxon>
        <taxon>Neognathae</taxon>
        <taxon>Neoaves</taxon>
        <taxon>Telluraves</taxon>
        <taxon>Australaves</taxon>
        <taxon>Passeriformes</taxon>
        <taxon>Pipridae</taxon>
        <taxon>Pipra</taxon>
    </lineage>
</organism>
<dbReference type="GO" id="GO:0031297">
    <property type="term" value="P:replication fork processing"/>
    <property type="evidence" value="ECO:0007669"/>
    <property type="project" value="TreeGrafter"/>
</dbReference>
<dbReference type="PROSITE" id="PS50089">
    <property type="entry name" value="ZF_RING_2"/>
    <property type="match status" value="1"/>
</dbReference>
<evidence type="ECO:0000256" key="4">
    <source>
        <dbReference type="PROSITE-ProRule" id="PRU00175"/>
    </source>
</evidence>
<keyword evidence="5" id="KW-0175">Coiled coil</keyword>
<dbReference type="InterPro" id="IPR001841">
    <property type="entry name" value="Znf_RING"/>
</dbReference>
<dbReference type="GO" id="GO:0008270">
    <property type="term" value="F:zinc ion binding"/>
    <property type="evidence" value="ECO:0007669"/>
    <property type="project" value="UniProtKB-KW"/>
</dbReference>
<feature type="region of interest" description="Disordered" evidence="6">
    <location>
        <begin position="363"/>
        <end position="383"/>
    </location>
</feature>
<dbReference type="InParanoid" id="A0A7R5JZP1"/>
<evidence type="ECO:0000256" key="2">
    <source>
        <dbReference type="ARBA" id="ARBA00022771"/>
    </source>
</evidence>
<keyword evidence="3" id="KW-0862">Zinc</keyword>
<feature type="region of interest" description="Disordered" evidence="6">
    <location>
        <begin position="469"/>
        <end position="501"/>
    </location>
</feature>
<keyword evidence="2 4" id="KW-0863">Zinc-finger</keyword>
<dbReference type="Proteomes" id="UP000504627">
    <property type="component" value="Unplaced"/>
</dbReference>
<evidence type="ECO:0000256" key="3">
    <source>
        <dbReference type="ARBA" id="ARBA00022833"/>
    </source>
</evidence>
<dbReference type="GeneID" id="113997257"/>
<feature type="domain" description="RING-type" evidence="7">
    <location>
        <begin position="7"/>
        <end position="50"/>
    </location>
</feature>
<evidence type="ECO:0000256" key="6">
    <source>
        <dbReference type="SAM" id="MobiDB-lite"/>
    </source>
</evidence>
<dbReference type="SUPFAM" id="SSF57850">
    <property type="entry name" value="RING/U-box"/>
    <property type="match status" value="1"/>
</dbReference>
<dbReference type="InterPro" id="IPR052639">
    <property type="entry name" value="TRAIP_ubiq-protein_ligase"/>
</dbReference>
<evidence type="ECO:0000259" key="7">
    <source>
        <dbReference type="PROSITE" id="PS50089"/>
    </source>
</evidence>
<accession>A0A7R5JZP1</accession>
<dbReference type="InterPro" id="IPR013083">
    <property type="entry name" value="Znf_RING/FYVE/PHD"/>
</dbReference>
<dbReference type="InterPro" id="IPR011016">
    <property type="entry name" value="Znf_RING-CH"/>
</dbReference>
<dbReference type="GO" id="GO:0016567">
    <property type="term" value="P:protein ubiquitination"/>
    <property type="evidence" value="ECO:0007669"/>
    <property type="project" value="TreeGrafter"/>
</dbReference>
<name>A0A7R5JZP1_9PASS</name>
<evidence type="ECO:0000256" key="5">
    <source>
        <dbReference type="SAM" id="Coils"/>
    </source>
</evidence>
<evidence type="ECO:0000256" key="1">
    <source>
        <dbReference type="ARBA" id="ARBA00022723"/>
    </source>
</evidence>
<feature type="coiled-coil region" evidence="5">
    <location>
        <begin position="113"/>
        <end position="140"/>
    </location>
</feature>
<evidence type="ECO:0000313" key="9">
    <source>
        <dbReference type="RefSeq" id="XP_039234141.1"/>
    </source>
</evidence>
<proteinExistence type="predicted"/>
<dbReference type="Pfam" id="PF13639">
    <property type="entry name" value="zf-RING_2"/>
    <property type="match status" value="1"/>
</dbReference>
<dbReference type="GO" id="GO:0090734">
    <property type="term" value="C:site of DNA damage"/>
    <property type="evidence" value="ECO:0007669"/>
    <property type="project" value="TreeGrafter"/>
</dbReference>
<dbReference type="GO" id="GO:0005634">
    <property type="term" value="C:nucleus"/>
    <property type="evidence" value="ECO:0007669"/>
    <property type="project" value="TreeGrafter"/>
</dbReference>
<sequence length="501" mass="56597">MPIRAHCTICSDFFDNERDVAAVPCGHTFHHACLIQWFDTAPSRTCPQCRIQVSKRHIISKLFFDVALEEQAAPDAETLQDPRWVLPAFPLQAGCAELFPSLLKGRSVELLLVTSLMNELDKVKAQLSMKEKEKRECQAVVDGLRDTLDVRNATIESLQKVLGETEMLCSSLKKHMKFLEQQQEDSRSSKEEARRLRNKLRTMERIELLLQSQRPEVEEMIREMGVGQAAVEQLAIYCVSLKKEYENLKEARKVSVEMTEKLKKELFSVNNKLQKTTSDLEKTQEELKSTQKDLKNADKEILSLKKKIDILQDTLKVPSVTRETLSRLVFESPTPVELQHPKLHRPAHSDEINLDATFDVDTPEHQPCTSPFSPAKRQKLDKRPPPVVNLAKKVLKETVENWADDVEDDVLKGLLPAFIRNSVLSKKPSLGSLLGPHKNMGTVRTGYDGMGGRTKFIQPTNLAEIRPLAVKSRRKVSRPASASPSTSSSSSSQARLDSFLQ</sequence>
<feature type="coiled-coil region" evidence="5">
    <location>
        <begin position="231"/>
        <end position="314"/>
    </location>
</feature>
<dbReference type="CTD" id="10293"/>
<dbReference type="AlphaFoldDB" id="A0A7R5JZP1"/>
<gene>
    <name evidence="9" type="primary">LOC113997257</name>
</gene>
<dbReference type="CDD" id="cd16480">
    <property type="entry name" value="RING-H2_TRAIP"/>
    <property type="match status" value="1"/>
</dbReference>
<dbReference type="SUPFAM" id="SSF46579">
    <property type="entry name" value="Prefoldin"/>
    <property type="match status" value="1"/>
</dbReference>
<evidence type="ECO:0000313" key="8">
    <source>
        <dbReference type="Proteomes" id="UP000504627"/>
    </source>
</evidence>
<dbReference type="SMART" id="SM00184">
    <property type="entry name" value="RING"/>
    <property type="match status" value="1"/>
</dbReference>
<dbReference type="Gene3D" id="3.30.40.10">
    <property type="entry name" value="Zinc/RING finger domain, C3HC4 (zinc finger)"/>
    <property type="match status" value="1"/>
</dbReference>
<reference evidence="9" key="1">
    <citation type="submission" date="2025-08" db="UniProtKB">
        <authorList>
            <consortium name="RefSeq"/>
        </authorList>
    </citation>
    <scope>IDENTIFICATION</scope>
    <source>
        <tissue evidence="9">Muscle</tissue>
    </source>
</reference>
<keyword evidence="8" id="KW-1185">Reference proteome</keyword>
<dbReference type="GO" id="GO:0061630">
    <property type="term" value="F:ubiquitin protein ligase activity"/>
    <property type="evidence" value="ECO:0007669"/>
    <property type="project" value="TreeGrafter"/>
</dbReference>
<dbReference type="SMART" id="SM00744">
    <property type="entry name" value="RINGv"/>
    <property type="match status" value="1"/>
</dbReference>
<keyword evidence="1" id="KW-0479">Metal-binding</keyword>
<feature type="coiled-coil region" evidence="5">
    <location>
        <begin position="176"/>
        <end position="206"/>
    </location>
</feature>